<evidence type="ECO:0000313" key="1">
    <source>
        <dbReference type="EMBL" id="OGM64728.1"/>
    </source>
</evidence>
<dbReference type="EMBL" id="MGHH01000007">
    <property type="protein sequence ID" value="OGM64728.1"/>
    <property type="molecule type" value="Genomic_DNA"/>
</dbReference>
<sequence>MQSLERLRKLSLALEIPGSMMEQDTLAATLTKVPGATEIPTVVAAASLMGGRLDNCLDRIDRVAAQNSVQTGTDRMRSLTNDNLWHDYRNSWEVLIRELNNIDPQQKERIIHNGVVFFRNTLDIELYAISIDSKEWDLDKALDYRKAICLTWAEFFASLSPQSNLRLERLDSPVPKDMLQKHREILDQYKEVRSLYYGAVSYQMVCDWIGRKLNRAYFIPGLGSVGSEEIDEGEAKKIIADSIQTAQQEGGMNSFEALTCSNLLPILRRFLNWNLVRKGILSEEGVKNAGTDFTN</sequence>
<dbReference type="AlphaFoldDB" id="A0A1F8BN74"/>
<organism evidence="1 2">
    <name type="scientific">Candidatus Woesebacteria bacterium RIFCSPLOWO2_01_FULL_39_25</name>
    <dbReference type="NCBI Taxonomy" id="1802521"/>
    <lineage>
        <taxon>Bacteria</taxon>
        <taxon>Candidatus Woeseibacteriota</taxon>
    </lineage>
</organism>
<protein>
    <submittedName>
        <fullName evidence="1">Uncharacterized protein</fullName>
    </submittedName>
</protein>
<dbReference type="STRING" id="1802521.A2893_03675"/>
<gene>
    <name evidence="1" type="ORF">A2893_03675</name>
</gene>
<evidence type="ECO:0000313" key="2">
    <source>
        <dbReference type="Proteomes" id="UP000176725"/>
    </source>
</evidence>
<dbReference type="Proteomes" id="UP000176725">
    <property type="component" value="Unassembled WGS sequence"/>
</dbReference>
<proteinExistence type="predicted"/>
<name>A0A1F8BN74_9BACT</name>
<accession>A0A1F8BN74</accession>
<reference evidence="1 2" key="1">
    <citation type="journal article" date="2016" name="Nat. Commun.">
        <title>Thousands of microbial genomes shed light on interconnected biogeochemical processes in an aquifer system.</title>
        <authorList>
            <person name="Anantharaman K."/>
            <person name="Brown C.T."/>
            <person name="Hug L.A."/>
            <person name="Sharon I."/>
            <person name="Castelle C.J."/>
            <person name="Probst A.J."/>
            <person name="Thomas B.C."/>
            <person name="Singh A."/>
            <person name="Wilkins M.J."/>
            <person name="Karaoz U."/>
            <person name="Brodie E.L."/>
            <person name="Williams K.H."/>
            <person name="Hubbard S.S."/>
            <person name="Banfield J.F."/>
        </authorList>
    </citation>
    <scope>NUCLEOTIDE SEQUENCE [LARGE SCALE GENOMIC DNA]</scope>
</reference>
<comment type="caution">
    <text evidence="1">The sequence shown here is derived from an EMBL/GenBank/DDBJ whole genome shotgun (WGS) entry which is preliminary data.</text>
</comment>